<name>A0A8X6Y2R0_9ARAC</name>
<dbReference type="EMBL" id="BMAV01014627">
    <property type="protein sequence ID" value="GFY63148.1"/>
    <property type="molecule type" value="Genomic_DNA"/>
</dbReference>
<dbReference type="AlphaFoldDB" id="A0A8X6Y2R0"/>
<proteinExistence type="predicted"/>
<sequence>MIWGSIMLDERMPLRVPSKEYGPEESGSDLGDLCKKFSLTSNKTCAFKKTSSSFLKVQPLSEHLGQQNLLIGAQ</sequence>
<keyword evidence="2" id="KW-1185">Reference proteome</keyword>
<comment type="caution">
    <text evidence="1">The sequence shown here is derived from an EMBL/GenBank/DDBJ whole genome shotgun (WGS) entry which is preliminary data.</text>
</comment>
<reference evidence="1" key="1">
    <citation type="submission" date="2020-08" db="EMBL/GenBank/DDBJ databases">
        <title>Multicomponent nature underlies the extraordinary mechanical properties of spider dragline silk.</title>
        <authorList>
            <person name="Kono N."/>
            <person name="Nakamura H."/>
            <person name="Mori M."/>
            <person name="Yoshida Y."/>
            <person name="Ohtoshi R."/>
            <person name="Malay A.D."/>
            <person name="Moran D.A.P."/>
            <person name="Tomita M."/>
            <person name="Numata K."/>
            <person name="Arakawa K."/>
        </authorList>
    </citation>
    <scope>NUCLEOTIDE SEQUENCE</scope>
</reference>
<organism evidence="1 2">
    <name type="scientific">Trichonephila inaurata madagascariensis</name>
    <dbReference type="NCBI Taxonomy" id="2747483"/>
    <lineage>
        <taxon>Eukaryota</taxon>
        <taxon>Metazoa</taxon>
        <taxon>Ecdysozoa</taxon>
        <taxon>Arthropoda</taxon>
        <taxon>Chelicerata</taxon>
        <taxon>Arachnida</taxon>
        <taxon>Araneae</taxon>
        <taxon>Araneomorphae</taxon>
        <taxon>Entelegynae</taxon>
        <taxon>Araneoidea</taxon>
        <taxon>Nephilidae</taxon>
        <taxon>Trichonephila</taxon>
        <taxon>Trichonephila inaurata</taxon>
    </lineage>
</organism>
<evidence type="ECO:0000313" key="1">
    <source>
        <dbReference type="EMBL" id="GFY63148.1"/>
    </source>
</evidence>
<protein>
    <submittedName>
        <fullName evidence="1">Uncharacterized protein</fullName>
    </submittedName>
</protein>
<evidence type="ECO:0000313" key="2">
    <source>
        <dbReference type="Proteomes" id="UP000886998"/>
    </source>
</evidence>
<gene>
    <name evidence="1" type="ORF">TNIN_215071</name>
</gene>
<dbReference type="Proteomes" id="UP000886998">
    <property type="component" value="Unassembled WGS sequence"/>
</dbReference>
<accession>A0A8X6Y2R0</accession>